<keyword evidence="7" id="KW-0963">Cytoplasm</keyword>
<dbReference type="PRINTS" id="PR01042">
    <property type="entry name" value="TRNASYNTHASP"/>
</dbReference>
<dbReference type="EMBL" id="CP036291">
    <property type="protein sequence ID" value="QDU86750.1"/>
    <property type="molecule type" value="Genomic_DNA"/>
</dbReference>
<comment type="subcellular location">
    <subcellularLocation>
        <location evidence="7">Cytoplasm</location>
    </subcellularLocation>
</comment>
<keyword evidence="2 7" id="KW-0436">Ligase</keyword>
<evidence type="ECO:0000256" key="3">
    <source>
        <dbReference type="ARBA" id="ARBA00022741"/>
    </source>
</evidence>
<evidence type="ECO:0000256" key="4">
    <source>
        <dbReference type="ARBA" id="ARBA00022840"/>
    </source>
</evidence>
<dbReference type="HAMAP" id="MF_00534">
    <property type="entry name" value="Asn_tRNA_synth"/>
    <property type="match status" value="1"/>
</dbReference>
<protein>
    <recommendedName>
        <fullName evidence="7">Asparagine--tRNA ligase</fullName>
        <ecNumber evidence="7">6.1.1.22</ecNumber>
    </recommendedName>
    <alternativeName>
        <fullName evidence="7">Asparaginyl-tRNA synthetase</fullName>
        <shortName evidence="7">AsnRS</shortName>
    </alternativeName>
</protein>
<evidence type="ECO:0000256" key="6">
    <source>
        <dbReference type="ARBA" id="ARBA00023146"/>
    </source>
</evidence>
<evidence type="ECO:0000313" key="9">
    <source>
        <dbReference type="EMBL" id="QDU86750.1"/>
    </source>
</evidence>
<keyword evidence="6 7" id="KW-0030">Aminoacyl-tRNA synthetase</keyword>
<dbReference type="OrthoDB" id="9762036at2"/>
<reference evidence="9 10" key="1">
    <citation type="submission" date="2019-02" db="EMBL/GenBank/DDBJ databases">
        <title>Deep-cultivation of Planctomycetes and their phenomic and genomic characterization uncovers novel biology.</title>
        <authorList>
            <person name="Wiegand S."/>
            <person name="Jogler M."/>
            <person name="Boedeker C."/>
            <person name="Pinto D."/>
            <person name="Vollmers J."/>
            <person name="Rivas-Marin E."/>
            <person name="Kohn T."/>
            <person name="Peeters S.H."/>
            <person name="Heuer A."/>
            <person name="Rast P."/>
            <person name="Oberbeckmann S."/>
            <person name="Bunk B."/>
            <person name="Jeske O."/>
            <person name="Meyerdierks A."/>
            <person name="Storesund J.E."/>
            <person name="Kallscheuer N."/>
            <person name="Luecker S."/>
            <person name="Lage O.M."/>
            <person name="Pohl T."/>
            <person name="Merkel B.J."/>
            <person name="Hornburger P."/>
            <person name="Mueller R.-W."/>
            <person name="Bruemmer F."/>
            <person name="Labrenz M."/>
            <person name="Spormann A.M."/>
            <person name="Op den Camp H."/>
            <person name="Overmann J."/>
            <person name="Amann R."/>
            <person name="Jetten M.S.M."/>
            <person name="Mascher T."/>
            <person name="Medema M.H."/>
            <person name="Devos D.P."/>
            <person name="Kaster A.-K."/>
            <person name="Ovreas L."/>
            <person name="Rohde M."/>
            <person name="Galperin M.Y."/>
            <person name="Jogler C."/>
        </authorList>
    </citation>
    <scope>NUCLEOTIDE SEQUENCE [LARGE SCALE GENOMIC DNA]</scope>
    <source>
        <strain evidence="9 10">Pla175</strain>
    </source>
</reference>
<dbReference type="InterPro" id="IPR045864">
    <property type="entry name" value="aa-tRNA-synth_II/BPL/LPL"/>
</dbReference>
<dbReference type="Pfam" id="PF00152">
    <property type="entry name" value="tRNA-synt_2"/>
    <property type="match status" value="1"/>
</dbReference>
<dbReference type="CDD" id="cd00776">
    <property type="entry name" value="AsxRS_core"/>
    <property type="match status" value="1"/>
</dbReference>
<dbReference type="GO" id="GO:0004816">
    <property type="term" value="F:asparagine-tRNA ligase activity"/>
    <property type="evidence" value="ECO:0007669"/>
    <property type="project" value="UniProtKB-UniRule"/>
</dbReference>
<dbReference type="InterPro" id="IPR006195">
    <property type="entry name" value="aa-tRNA-synth_II"/>
</dbReference>
<dbReference type="InterPro" id="IPR012340">
    <property type="entry name" value="NA-bd_OB-fold"/>
</dbReference>
<dbReference type="Gene3D" id="2.40.50.140">
    <property type="entry name" value="Nucleic acid-binding proteins"/>
    <property type="match status" value="1"/>
</dbReference>
<dbReference type="SUPFAM" id="SSF55681">
    <property type="entry name" value="Class II aaRS and biotin synthetases"/>
    <property type="match status" value="1"/>
</dbReference>
<dbReference type="KEGG" id="pnd:Pla175_01000"/>
<dbReference type="AlphaFoldDB" id="A0A518D5K6"/>
<organism evidence="9 10">
    <name type="scientific">Pirellulimonas nuda</name>
    <dbReference type="NCBI Taxonomy" id="2528009"/>
    <lineage>
        <taxon>Bacteria</taxon>
        <taxon>Pseudomonadati</taxon>
        <taxon>Planctomycetota</taxon>
        <taxon>Planctomycetia</taxon>
        <taxon>Pirellulales</taxon>
        <taxon>Lacipirellulaceae</taxon>
        <taxon>Pirellulimonas</taxon>
    </lineage>
</organism>
<evidence type="ECO:0000256" key="1">
    <source>
        <dbReference type="ARBA" id="ARBA00008226"/>
    </source>
</evidence>
<keyword evidence="10" id="KW-1185">Reference proteome</keyword>
<evidence type="ECO:0000256" key="7">
    <source>
        <dbReference type="HAMAP-Rule" id="MF_00534"/>
    </source>
</evidence>
<evidence type="ECO:0000256" key="5">
    <source>
        <dbReference type="ARBA" id="ARBA00022917"/>
    </source>
</evidence>
<dbReference type="SUPFAM" id="SSF50249">
    <property type="entry name" value="Nucleic acid-binding proteins"/>
    <property type="match status" value="1"/>
</dbReference>
<dbReference type="GO" id="GO:0005737">
    <property type="term" value="C:cytoplasm"/>
    <property type="evidence" value="ECO:0007669"/>
    <property type="project" value="UniProtKB-SubCell"/>
</dbReference>
<name>A0A518D5K6_9BACT</name>
<gene>
    <name evidence="7 9" type="primary">asnS</name>
    <name evidence="9" type="ORF">Pla175_01000</name>
</gene>
<dbReference type="CDD" id="cd04318">
    <property type="entry name" value="EcAsnRS_like_N"/>
    <property type="match status" value="1"/>
</dbReference>
<dbReference type="NCBIfam" id="NF003037">
    <property type="entry name" value="PRK03932.1"/>
    <property type="match status" value="1"/>
</dbReference>
<dbReference type="FunFam" id="3.30.930.10:FF:000016">
    <property type="entry name" value="Asparagine--tRNA ligase"/>
    <property type="match status" value="1"/>
</dbReference>
<comment type="catalytic activity">
    <reaction evidence="7">
        <text>tRNA(Asn) + L-asparagine + ATP = L-asparaginyl-tRNA(Asn) + AMP + diphosphate + H(+)</text>
        <dbReference type="Rhea" id="RHEA:11180"/>
        <dbReference type="Rhea" id="RHEA-COMP:9659"/>
        <dbReference type="Rhea" id="RHEA-COMP:9674"/>
        <dbReference type="ChEBI" id="CHEBI:15378"/>
        <dbReference type="ChEBI" id="CHEBI:30616"/>
        <dbReference type="ChEBI" id="CHEBI:33019"/>
        <dbReference type="ChEBI" id="CHEBI:58048"/>
        <dbReference type="ChEBI" id="CHEBI:78442"/>
        <dbReference type="ChEBI" id="CHEBI:78515"/>
        <dbReference type="ChEBI" id="CHEBI:456215"/>
        <dbReference type="EC" id="6.1.1.22"/>
    </reaction>
</comment>
<dbReference type="InterPro" id="IPR004364">
    <property type="entry name" value="Aa-tRNA-synt_II"/>
</dbReference>
<accession>A0A518D5K6</accession>
<dbReference type="RefSeq" id="WP_145280259.1">
    <property type="nucleotide sequence ID" value="NZ_CP036291.1"/>
</dbReference>
<dbReference type="InterPro" id="IPR004365">
    <property type="entry name" value="NA-bd_OB_tRNA"/>
</dbReference>
<proteinExistence type="inferred from homology"/>
<sequence>MPILSVQAARDPSAIGAQATVRGWVRTRRDSKGGFSFVEVNDGSCLANLQVIAGEDLANYADEVKHLTAGCSVSVTGVVKESGGKGQATELAAAELTVHGWAEGDEYPLQKKRHTLEKLREWAHLRPRTNTMGAVMRVRNRISRSIHDFFQEDGFLWVHTPIITASDCEGAGQMFRVSTLDPENPPRDKEGRVDFGRDFFHRPSYLTVSGQLEGEIYATALGKVYTFGPTFRAENSNTSRHLAEFWMVEPEVAFNDLTDNMDLAERFLKRIVADVLRDCGEDMAFFQERIDPEVMPRLEKITAGAFERLPYTEAVTLLEQSGEKFEFPVSWGADLQAEHERWLTEKHFGSPVILYDYPSGIKPFYMHVNDDGKTVRAMDVLAPGVGEIIGGSQREARLDVLKARMAEQGLSEADYWWYLDLRRFGTVPHAGFGLGLERMVQFTTGMANIRDVIPFPRTPGSAEF</sequence>
<evidence type="ECO:0000313" key="10">
    <source>
        <dbReference type="Proteomes" id="UP000317429"/>
    </source>
</evidence>
<dbReference type="InterPro" id="IPR002312">
    <property type="entry name" value="Asp/Asn-tRNA-synth_IIb"/>
</dbReference>
<dbReference type="GO" id="GO:0005524">
    <property type="term" value="F:ATP binding"/>
    <property type="evidence" value="ECO:0007669"/>
    <property type="project" value="UniProtKB-UniRule"/>
</dbReference>
<comment type="similarity">
    <text evidence="1 7">Belongs to the class-II aminoacyl-tRNA synthetase family.</text>
</comment>
<dbReference type="EC" id="6.1.1.22" evidence="7"/>
<evidence type="ECO:0000259" key="8">
    <source>
        <dbReference type="PROSITE" id="PS50862"/>
    </source>
</evidence>
<dbReference type="PANTHER" id="PTHR22594">
    <property type="entry name" value="ASPARTYL/LYSYL-TRNA SYNTHETASE"/>
    <property type="match status" value="1"/>
</dbReference>
<feature type="domain" description="Aminoacyl-transfer RNA synthetases class-II family profile" evidence="8">
    <location>
        <begin position="136"/>
        <end position="454"/>
    </location>
</feature>
<evidence type="ECO:0000256" key="2">
    <source>
        <dbReference type="ARBA" id="ARBA00022598"/>
    </source>
</evidence>
<keyword evidence="3 7" id="KW-0547">Nucleotide-binding</keyword>
<keyword evidence="4 7" id="KW-0067">ATP-binding</keyword>
<dbReference type="Gene3D" id="3.30.930.10">
    <property type="entry name" value="Bira Bifunctional Protein, Domain 2"/>
    <property type="match status" value="1"/>
</dbReference>
<dbReference type="GO" id="GO:0003676">
    <property type="term" value="F:nucleic acid binding"/>
    <property type="evidence" value="ECO:0007669"/>
    <property type="project" value="InterPro"/>
</dbReference>
<dbReference type="Pfam" id="PF01336">
    <property type="entry name" value="tRNA_anti-codon"/>
    <property type="match status" value="1"/>
</dbReference>
<keyword evidence="5 7" id="KW-0648">Protein biosynthesis</keyword>
<dbReference type="NCBIfam" id="TIGR00457">
    <property type="entry name" value="asnS"/>
    <property type="match status" value="1"/>
</dbReference>
<dbReference type="InterPro" id="IPR004522">
    <property type="entry name" value="Asn-tRNA-ligase"/>
</dbReference>
<dbReference type="PANTHER" id="PTHR22594:SF34">
    <property type="entry name" value="ASPARAGINE--TRNA LIGASE, MITOCHONDRIAL-RELATED"/>
    <property type="match status" value="1"/>
</dbReference>
<dbReference type="Proteomes" id="UP000317429">
    <property type="component" value="Chromosome"/>
</dbReference>
<dbReference type="GO" id="GO:0006421">
    <property type="term" value="P:asparaginyl-tRNA aminoacylation"/>
    <property type="evidence" value="ECO:0007669"/>
    <property type="project" value="UniProtKB-UniRule"/>
</dbReference>
<comment type="subunit">
    <text evidence="7">Homodimer.</text>
</comment>
<dbReference type="PROSITE" id="PS50862">
    <property type="entry name" value="AA_TRNA_LIGASE_II"/>
    <property type="match status" value="1"/>
</dbReference>